<comment type="cofactor">
    <cofactor evidence="4 6">
        <name>pyridoxal 5'-phosphate</name>
        <dbReference type="ChEBI" id="CHEBI:597326"/>
    </cofactor>
</comment>
<evidence type="ECO:0000256" key="4">
    <source>
        <dbReference type="HAMAP-Rule" id="MF_01970"/>
    </source>
</evidence>
<comment type="similarity">
    <text evidence="4 6">Belongs to the kynureninase family.</text>
</comment>
<dbReference type="InterPro" id="IPR015422">
    <property type="entry name" value="PyrdxlP-dep_Trfase_small"/>
</dbReference>
<evidence type="ECO:0000313" key="7">
    <source>
        <dbReference type="EMBL" id="NNM73430.1"/>
    </source>
</evidence>
<dbReference type="EMBL" id="JABEPP010000003">
    <property type="protein sequence ID" value="NNM73430.1"/>
    <property type="molecule type" value="Genomic_DNA"/>
</dbReference>
<feature type="modified residue" description="N6-(pyridoxal phosphate)lysine" evidence="4">
    <location>
        <position position="221"/>
    </location>
</feature>
<comment type="function">
    <text evidence="4 6">Catalyzes the cleavage of L-kynurenine (L-Kyn) and L-3-hydroxykynurenine (L-3OHKyn) into anthranilic acid (AA) and 3-hydroxyanthranilic acid (3-OHAA), respectively.</text>
</comment>
<dbReference type="HAMAP" id="MF_01970">
    <property type="entry name" value="Kynureninase"/>
    <property type="match status" value="1"/>
</dbReference>
<dbReference type="GO" id="GO:0030170">
    <property type="term" value="F:pyridoxal phosphate binding"/>
    <property type="evidence" value="ECO:0007669"/>
    <property type="project" value="UniProtKB-UniRule"/>
</dbReference>
<accession>A0A849IBK9</accession>
<protein>
    <recommendedName>
        <fullName evidence="4 5">Kynureninase</fullName>
        <ecNumber evidence="4 5">3.7.1.3</ecNumber>
    </recommendedName>
    <alternativeName>
        <fullName evidence="4">L-kynurenine hydrolase</fullName>
    </alternativeName>
</protein>
<evidence type="ECO:0000256" key="5">
    <source>
        <dbReference type="NCBIfam" id="TIGR01814"/>
    </source>
</evidence>
<feature type="binding site" evidence="4">
    <location>
        <position position="220"/>
    </location>
    <ligand>
        <name>pyridoxal 5'-phosphate</name>
        <dbReference type="ChEBI" id="CHEBI:597326"/>
    </ligand>
</feature>
<dbReference type="GO" id="GO:0019805">
    <property type="term" value="P:quinolinate biosynthetic process"/>
    <property type="evidence" value="ECO:0007669"/>
    <property type="project" value="UniProtKB-UniRule"/>
</dbReference>
<dbReference type="SUPFAM" id="SSF53383">
    <property type="entry name" value="PLP-dependent transferases"/>
    <property type="match status" value="1"/>
</dbReference>
<evidence type="ECO:0000256" key="1">
    <source>
        <dbReference type="ARBA" id="ARBA00022642"/>
    </source>
</evidence>
<dbReference type="GO" id="GO:0043420">
    <property type="term" value="P:anthranilate metabolic process"/>
    <property type="evidence" value="ECO:0007669"/>
    <property type="project" value="TreeGrafter"/>
</dbReference>
<organism evidence="7 8">
    <name type="scientific">Enterovirga aerilata</name>
    <dbReference type="NCBI Taxonomy" id="2730920"/>
    <lineage>
        <taxon>Bacteria</taxon>
        <taxon>Pseudomonadati</taxon>
        <taxon>Pseudomonadota</taxon>
        <taxon>Alphaproteobacteria</taxon>
        <taxon>Hyphomicrobiales</taxon>
        <taxon>Methylobacteriaceae</taxon>
        <taxon>Enterovirga</taxon>
    </lineage>
</organism>
<dbReference type="GO" id="GO:0005737">
    <property type="term" value="C:cytoplasm"/>
    <property type="evidence" value="ECO:0007669"/>
    <property type="project" value="UniProtKB-UniRule"/>
</dbReference>
<dbReference type="PANTHER" id="PTHR14084">
    <property type="entry name" value="KYNURENINASE"/>
    <property type="match status" value="1"/>
</dbReference>
<comment type="pathway">
    <text evidence="4 6">Amino-acid degradation; L-kynurenine degradation; L-alanine and anthranilate from L-kynurenine: step 1/1.</text>
</comment>
<dbReference type="Pfam" id="PF22580">
    <property type="entry name" value="KYNU_C"/>
    <property type="match status" value="1"/>
</dbReference>
<dbReference type="EC" id="3.7.1.3" evidence="4 5"/>
<dbReference type="GO" id="GO:0030429">
    <property type="term" value="F:kynureninase activity"/>
    <property type="evidence" value="ECO:0007669"/>
    <property type="project" value="UniProtKB-UniRule"/>
</dbReference>
<name>A0A849IBK9_9HYPH</name>
<proteinExistence type="inferred from homology"/>
<dbReference type="PANTHER" id="PTHR14084:SF0">
    <property type="entry name" value="KYNURENINASE"/>
    <property type="match status" value="1"/>
</dbReference>
<dbReference type="Proteomes" id="UP000564885">
    <property type="component" value="Unassembled WGS sequence"/>
</dbReference>
<dbReference type="Gene3D" id="3.90.1150.10">
    <property type="entry name" value="Aspartate Aminotransferase, domain 1"/>
    <property type="match status" value="1"/>
</dbReference>
<comment type="caution">
    <text evidence="7">The sequence shown here is derived from an EMBL/GenBank/DDBJ whole genome shotgun (WGS) entry which is preliminary data.</text>
</comment>
<feature type="binding site" evidence="4">
    <location>
        <position position="99"/>
    </location>
    <ligand>
        <name>pyridoxal 5'-phosphate</name>
        <dbReference type="ChEBI" id="CHEBI:597326"/>
    </ligand>
</feature>
<feature type="binding site" evidence="4">
    <location>
        <position position="195"/>
    </location>
    <ligand>
        <name>pyridoxal 5'-phosphate</name>
        <dbReference type="ChEBI" id="CHEBI:597326"/>
    </ligand>
</feature>
<dbReference type="UniPathway" id="UPA00334">
    <property type="reaction ID" value="UER00455"/>
</dbReference>
<feature type="binding site" evidence="4">
    <location>
        <position position="98"/>
    </location>
    <ligand>
        <name>pyridoxal 5'-phosphate</name>
        <dbReference type="ChEBI" id="CHEBI:597326"/>
    </ligand>
</feature>
<comment type="catalytic activity">
    <reaction evidence="4 6">
        <text>L-kynurenine + H2O = anthranilate + L-alanine + H(+)</text>
        <dbReference type="Rhea" id="RHEA:16813"/>
        <dbReference type="ChEBI" id="CHEBI:15377"/>
        <dbReference type="ChEBI" id="CHEBI:15378"/>
        <dbReference type="ChEBI" id="CHEBI:16567"/>
        <dbReference type="ChEBI" id="CHEBI:57959"/>
        <dbReference type="ChEBI" id="CHEBI:57972"/>
        <dbReference type="EC" id="3.7.1.3"/>
    </reaction>
</comment>
<comment type="subunit">
    <text evidence="4 6">Homodimer.</text>
</comment>
<evidence type="ECO:0000256" key="3">
    <source>
        <dbReference type="ARBA" id="ARBA00022898"/>
    </source>
</evidence>
<evidence type="ECO:0000256" key="2">
    <source>
        <dbReference type="ARBA" id="ARBA00022801"/>
    </source>
</evidence>
<dbReference type="AlphaFoldDB" id="A0A849IBK9"/>
<gene>
    <name evidence="4 7" type="primary">kynU</name>
    <name evidence="7" type="ORF">HJG44_13665</name>
</gene>
<keyword evidence="3 4" id="KW-0663">Pyridoxal phosphate</keyword>
<dbReference type="PIRSF" id="PIRSF038800">
    <property type="entry name" value="KYNU"/>
    <property type="match status" value="1"/>
</dbReference>
<feature type="binding site" evidence="4">
    <location>
        <position position="276"/>
    </location>
    <ligand>
        <name>pyridoxal 5'-phosphate</name>
        <dbReference type="ChEBI" id="CHEBI:597326"/>
    </ligand>
</feature>
<dbReference type="GO" id="GO:0019441">
    <property type="term" value="P:L-tryptophan catabolic process to kynurenine"/>
    <property type="evidence" value="ECO:0007669"/>
    <property type="project" value="TreeGrafter"/>
</dbReference>
<dbReference type="RefSeq" id="WP_171218881.1">
    <property type="nucleotide sequence ID" value="NZ_JABEPP010000003.1"/>
</dbReference>
<feature type="binding site" evidence="4">
    <location>
        <position position="198"/>
    </location>
    <ligand>
        <name>pyridoxal 5'-phosphate</name>
        <dbReference type="ChEBI" id="CHEBI:597326"/>
    </ligand>
</feature>
<keyword evidence="8" id="KW-1185">Reference proteome</keyword>
<comment type="pathway">
    <text evidence="4 6">Cofactor biosynthesis; NAD(+) biosynthesis; quinolinate from L-kynurenine: step 2/3.</text>
</comment>
<feature type="binding site" evidence="4">
    <location>
        <begin position="126"/>
        <end position="129"/>
    </location>
    <ligand>
        <name>pyridoxal 5'-phosphate</name>
        <dbReference type="ChEBI" id="CHEBI:597326"/>
    </ligand>
</feature>
<dbReference type="InterPro" id="IPR015421">
    <property type="entry name" value="PyrdxlP-dep_Trfase_major"/>
</dbReference>
<dbReference type="GO" id="GO:0009435">
    <property type="term" value="P:NAD+ biosynthetic process"/>
    <property type="evidence" value="ECO:0007669"/>
    <property type="project" value="UniProtKB-UniRule"/>
</dbReference>
<feature type="binding site" evidence="4">
    <location>
        <position position="250"/>
    </location>
    <ligand>
        <name>pyridoxal 5'-phosphate</name>
        <dbReference type="ChEBI" id="CHEBI:597326"/>
    </ligand>
</feature>
<keyword evidence="1 4" id="KW-0662">Pyridine nucleotide biosynthesis</keyword>
<dbReference type="InterPro" id="IPR010111">
    <property type="entry name" value="Kynureninase"/>
</dbReference>
<dbReference type="UniPathway" id="UPA00253">
    <property type="reaction ID" value="UER00329"/>
</dbReference>
<dbReference type="Gene3D" id="3.40.640.10">
    <property type="entry name" value="Type I PLP-dependent aspartate aminotransferase-like (Major domain)"/>
    <property type="match status" value="1"/>
</dbReference>
<dbReference type="InterPro" id="IPR015424">
    <property type="entry name" value="PyrdxlP-dep_Trfase"/>
</dbReference>
<comment type="catalytic activity">
    <reaction evidence="6">
        <text>3-hydroxy-L-kynurenine + H2O = 3-hydroxyanthranilate + L-alanine + H(+)</text>
        <dbReference type="Rhea" id="RHEA:25143"/>
        <dbReference type="ChEBI" id="CHEBI:15377"/>
        <dbReference type="ChEBI" id="CHEBI:15378"/>
        <dbReference type="ChEBI" id="CHEBI:36559"/>
        <dbReference type="ChEBI" id="CHEBI:57972"/>
        <dbReference type="ChEBI" id="CHEBI:58125"/>
        <dbReference type="EC" id="3.7.1.3"/>
    </reaction>
</comment>
<dbReference type="GO" id="GO:0097053">
    <property type="term" value="P:L-kynurenine catabolic process"/>
    <property type="evidence" value="ECO:0007669"/>
    <property type="project" value="UniProtKB-UniRule"/>
</dbReference>
<reference evidence="7 8" key="1">
    <citation type="submission" date="2020-04" db="EMBL/GenBank/DDBJ databases">
        <title>Enterovirga sp. isolate from soil.</title>
        <authorList>
            <person name="Chea S."/>
            <person name="Kim D.-U."/>
        </authorList>
    </citation>
    <scope>NUCLEOTIDE SEQUENCE [LARGE SCALE GENOMIC DNA]</scope>
    <source>
        <strain evidence="7 8">DB1703</strain>
    </source>
</reference>
<evidence type="ECO:0000313" key="8">
    <source>
        <dbReference type="Proteomes" id="UP000564885"/>
    </source>
</evidence>
<comment type="caution">
    <text evidence="4">Lacks conserved residue(s) required for the propagation of feature annotation.</text>
</comment>
<evidence type="ECO:0000256" key="6">
    <source>
        <dbReference type="PIRNR" id="PIRNR038800"/>
    </source>
</evidence>
<sequence length="410" mass="43972">MTIAREACLAQDRDDPLAFARERFELPPGVIYLDGNSLGALPKSVQPRMEDAIRREWGRDLIASWNTAGWYTAPGRAGERLARLLGAKPGEVTITDSISVNLFKLLVAAARMRPDRREILAEAGNFPSDNHIVESVARLLGLEPRFVPAGEIASAVTRDTAVATLSHVNYRTAEMQDMAAVTAAIHAAGALVVWDLAHSSGAVELDLDGSGADFAVGCGYKYLNGGPGSPSHVFVAERHQAAFDQPLQGWFGHADPFRFEDGFAKAPGIRAALCSTPPILSLLAFEAALDAFDGIAMRDVAAKGRALCDLFIALADEKLARFGVTLATPRDGSRRGNHVSLRHPEAFGIVRALIARGIVGDFRAPDAMRFGFAPLYIRFVDIFDAVAAMEEVIATGAWRELAPVEAGAVT</sequence>
<dbReference type="NCBIfam" id="TIGR01814">
    <property type="entry name" value="kynureninase"/>
    <property type="match status" value="1"/>
</dbReference>
<keyword evidence="2 4" id="KW-0378">Hydrolase</keyword>